<evidence type="ECO:0000313" key="3">
    <source>
        <dbReference type="Proteomes" id="UP000092445"/>
    </source>
</evidence>
<sequence>MHACTHIASSGVSELCAIAGSNRPVGGGSGGVNNNYVTPDYFASNNDDDADDDTADDALRCSKPQATKKKQKKKIKTKIERIEDQPSSRESYNNSVQQRVDDLAQSLASVKRFTVVTSGRSAVQRSSGSDTP</sequence>
<keyword evidence="3" id="KW-1185">Reference proteome</keyword>
<dbReference type="VEuPathDB" id="VectorBase:GPAI019964"/>
<dbReference type="Proteomes" id="UP000092445">
    <property type="component" value="Unassembled WGS sequence"/>
</dbReference>
<dbReference type="AlphaFoldDB" id="A0A1A9ZNB2"/>
<reference evidence="2" key="2">
    <citation type="submission" date="2020-05" db="UniProtKB">
        <authorList>
            <consortium name="EnsemblMetazoa"/>
        </authorList>
    </citation>
    <scope>IDENTIFICATION</scope>
    <source>
        <strain evidence="2">IAEA</strain>
    </source>
</reference>
<feature type="compositionally biased region" description="Acidic residues" evidence="1">
    <location>
        <begin position="46"/>
        <end position="56"/>
    </location>
</feature>
<dbReference type="EnsemblMetazoa" id="GPAI019964-RA">
    <property type="protein sequence ID" value="GPAI019964-PA"/>
    <property type="gene ID" value="GPAI019964"/>
</dbReference>
<name>A0A1A9ZNB2_GLOPL</name>
<organism evidence="2 3">
    <name type="scientific">Glossina pallidipes</name>
    <name type="common">Tsetse fly</name>
    <dbReference type="NCBI Taxonomy" id="7398"/>
    <lineage>
        <taxon>Eukaryota</taxon>
        <taxon>Metazoa</taxon>
        <taxon>Ecdysozoa</taxon>
        <taxon>Arthropoda</taxon>
        <taxon>Hexapoda</taxon>
        <taxon>Insecta</taxon>
        <taxon>Pterygota</taxon>
        <taxon>Neoptera</taxon>
        <taxon>Endopterygota</taxon>
        <taxon>Diptera</taxon>
        <taxon>Brachycera</taxon>
        <taxon>Muscomorpha</taxon>
        <taxon>Hippoboscoidea</taxon>
        <taxon>Glossinidae</taxon>
        <taxon>Glossina</taxon>
    </lineage>
</organism>
<accession>A0A1A9ZNB2</accession>
<evidence type="ECO:0000256" key="1">
    <source>
        <dbReference type="SAM" id="MobiDB-lite"/>
    </source>
</evidence>
<evidence type="ECO:0000313" key="2">
    <source>
        <dbReference type="EnsemblMetazoa" id="GPAI019964-PA"/>
    </source>
</evidence>
<feature type="compositionally biased region" description="Basic and acidic residues" evidence="1">
    <location>
        <begin position="77"/>
        <end position="87"/>
    </location>
</feature>
<reference evidence="3" key="1">
    <citation type="submission" date="2014-03" db="EMBL/GenBank/DDBJ databases">
        <authorList>
            <person name="Aksoy S."/>
            <person name="Warren W."/>
            <person name="Wilson R.K."/>
        </authorList>
    </citation>
    <scope>NUCLEOTIDE SEQUENCE [LARGE SCALE GENOMIC DNA]</scope>
    <source>
        <strain evidence="3">IAEA</strain>
    </source>
</reference>
<feature type="compositionally biased region" description="Basic residues" evidence="1">
    <location>
        <begin position="66"/>
        <end position="76"/>
    </location>
</feature>
<protein>
    <submittedName>
        <fullName evidence="2">Uncharacterized protein</fullName>
    </submittedName>
</protein>
<proteinExistence type="predicted"/>
<feature type="region of interest" description="Disordered" evidence="1">
    <location>
        <begin position="19"/>
        <end position="96"/>
    </location>
</feature>